<organism evidence="2">
    <name type="scientific">Pseudozyma antarctica</name>
    <name type="common">Yeast</name>
    <name type="synonym">Candida antarctica</name>
    <dbReference type="NCBI Taxonomy" id="84753"/>
    <lineage>
        <taxon>Eukaryota</taxon>
        <taxon>Fungi</taxon>
        <taxon>Dikarya</taxon>
        <taxon>Basidiomycota</taxon>
        <taxon>Ustilaginomycotina</taxon>
        <taxon>Ustilaginomycetes</taxon>
        <taxon>Ustilaginales</taxon>
        <taxon>Ustilaginaceae</taxon>
        <taxon>Moesziomyces</taxon>
    </lineage>
</organism>
<proteinExistence type="predicted"/>
<sequence length="128" mass="14164">MAALSPTWVGSPAAHPQLHPPSHPPPHPGWPHEPTLLPPASCIVRRTSCTVHLELLRHHKRLPLRLGLTPCRQIKVPEKGASDRDVTRTSSNPFRSFASLRTMNFSVGIKARLDCRSPSDSRVPENPL</sequence>
<dbReference type="RefSeq" id="XP_014653672.1">
    <property type="nucleotide sequence ID" value="XM_014798186.1"/>
</dbReference>
<keyword evidence="3" id="KW-1185">Reference proteome</keyword>
<feature type="compositionally biased region" description="Pro residues" evidence="1">
    <location>
        <begin position="18"/>
        <end position="31"/>
    </location>
</feature>
<dbReference type="AlphaFoldDB" id="A0A081CN90"/>
<protein>
    <submittedName>
        <fullName evidence="2">Uncharacterized protein</fullName>
    </submittedName>
</protein>
<reference evidence="2" key="1">
    <citation type="submission" date="2014-07" db="EMBL/GenBank/DDBJ databases">
        <title>Draft genome sequence of the yeast Pseudozyma antarctica JCM 10317 known as a producer of lipase B which used in a wide range of industrial applications.</title>
        <authorList>
            <person name="Morita T."/>
            <person name="Saika A."/>
            <person name="Koike H."/>
        </authorList>
    </citation>
    <scope>NUCLEOTIDE SEQUENCE</scope>
    <source>
        <strain evidence="2">JCM 10317</strain>
    </source>
</reference>
<evidence type="ECO:0000313" key="2">
    <source>
        <dbReference type="EMBL" id="GAK68136.1"/>
    </source>
</evidence>
<dbReference type="Proteomes" id="UP000053758">
    <property type="component" value="Unassembled WGS sequence"/>
</dbReference>
<dbReference type="GeneID" id="26307179"/>
<feature type="region of interest" description="Disordered" evidence="1">
    <location>
        <begin position="1"/>
        <end position="37"/>
    </location>
</feature>
<evidence type="ECO:0000256" key="1">
    <source>
        <dbReference type="SAM" id="MobiDB-lite"/>
    </source>
</evidence>
<accession>A0A081CN90</accession>
<dbReference type="HOGENOM" id="CLU_1959275_0_0_1"/>
<evidence type="ECO:0000313" key="3">
    <source>
        <dbReference type="Proteomes" id="UP000053758"/>
    </source>
</evidence>
<dbReference type="EMBL" id="DF830109">
    <property type="protein sequence ID" value="GAK68136.1"/>
    <property type="molecule type" value="Genomic_DNA"/>
</dbReference>
<name>A0A081CN90_PSEA2</name>
<gene>
    <name evidence="2" type="ORF">PAN0_042c6370</name>
</gene>